<dbReference type="RefSeq" id="XP_030990511.1">
    <property type="nucleotide sequence ID" value="XM_031144736.1"/>
</dbReference>
<feature type="transmembrane region" description="Helical" evidence="6">
    <location>
        <begin position="263"/>
        <end position="285"/>
    </location>
</feature>
<dbReference type="Pfam" id="PF00083">
    <property type="entry name" value="Sugar_tr"/>
    <property type="match status" value="2"/>
</dbReference>
<dbReference type="Proteomes" id="UP000319257">
    <property type="component" value="Unassembled WGS sequence"/>
</dbReference>
<dbReference type="SUPFAM" id="SSF103473">
    <property type="entry name" value="MFS general substrate transporter"/>
    <property type="match status" value="1"/>
</dbReference>
<evidence type="ECO:0008006" key="9">
    <source>
        <dbReference type="Google" id="ProtNLM"/>
    </source>
</evidence>
<keyword evidence="4 6" id="KW-0472">Membrane</keyword>
<dbReference type="PANTHER" id="PTHR24064">
    <property type="entry name" value="SOLUTE CARRIER FAMILY 22 MEMBER"/>
    <property type="match status" value="1"/>
</dbReference>
<evidence type="ECO:0000256" key="5">
    <source>
        <dbReference type="SAM" id="MobiDB-lite"/>
    </source>
</evidence>
<sequence>MADLLQHHRHHDPNIGLIPVPHGPETGDEVDEYPRIGRYTAEQERLIFSHLTHPDDSFNDEGTYWADLPFWKRLSFVNKVNNEEAKRELKATGRLAKRDPLGPVGWYFRNAVLPGAGLGLEGYVLFSIGNLEPLFASTWKQCWGKNPEVCDKNWIAAVTYLEIVGIMAGQVAVGIIGDWIGRRWGLIQDASVMFVGLLMLTASWGTSLNGWVICYAWSLFFYSFGVGGEYPITATSSMENAAGAGKISTRDDRLHRGRKVTMAFLMQGWGQFFNQVILILLLLMFHHGDGDPPYGKSTVQWVFRVSFALPAVGTLWLVYYRTYKMRNASKQLQIAKKRGGVTGYDATSLKNCVHHFGGRLLATAGTWFCNDVFFYGNKLFQGQFINVISSNPKSVMVTWLWNLCNVLVSLVGYYLASFLIDHKLYGRKMMQQVGFGMCFIMFVIPAFKYEYYTSPAGIHGFQTMYFLSSFFNQFGPNAVTFLVAGEVFPTAVRASAHGFSACIGKAGALLASILYNYIDTQTRFYVVPWFGLAGMLLTLIFLPDTTGLDLKEQERRWQYIREGRAEEYHGIAVHPQHLSLWERLRGVGKSYDPEADLKAKIEDLRKEWEMREMEKGEKEVRGEPTVMDGDDDFNEAVHGYFERTTRDSPRIKGMRRAEGVLGENISDEAATAYNSGDSQQGSASNSNSNRADEKRTVLPEPAQDPEKEAMQQQQQDSSKIQ</sequence>
<evidence type="ECO:0000313" key="8">
    <source>
        <dbReference type="Proteomes" id="UP000319257"/>
    </source>
</evidence>
<organism evidence="7 8">
    <name type="scientific">Thyridium curvatum</name>
    <dbReference type="NCBI Taxonomy" id="1093900"/>
    <lineage>
        <taxon>Eukaryota</taxon>
        <taxon>Fungi</taxon>
        <taxon>Dikarya</taxon>
        <taxon>Ascomycota</taxon>
        <taxon>Pezizomycotina</taxon>
        <taxon>Sordariomycetes</taxon>
        <taxon>Sordariomycetidae</taxon>
        <taxon>Thyridiales</taxon>
        <taxon>Thyridiaceae</taxon>
        <taxon>Thyridium</taxon>
    </lineage>
</organism>
<evidence type="ECO:0000256" key="2">
    <source>
        <dbReference type="ARBA" id="ARBA00022692"/>
    </source>
</evidence>
<keyword evidence="8" id="KW-1185">Reference proteome</keyword>
<feature type="transmembrane region" description="Helical" evidence="6">
    <location>
        <begin position="399"/>
        <end position="420"/>
    </location>
</feature>
<evidence type="ECO:0000256" key="1">
    <source>
        <dbReference type="ARBA" id="ARBA00004141"/>
    </source>
</evidence>
<dbReference type="InterPro" id="IPR036259">
    <property type="entry name" value="MFS_trans_sf"/>
</dbReference>
<feature type="transmembrane region" description="Helical" evidence="6">
    <location>
        <begin position="154"/>
        <end position="177"/>
    </location>
</feature>
<dbReference type="Gene3D" id="1.20.1250.20">
    <property type="entry name" value="MFS general substrate transporter like domains"/>
    <property type="match status" value="1"/>
</dbReference>
<dbReference type="GO" id="GO:0022857">
    <property type="term" value="F:transmembrane transporter activity"/>
    <property type="evidence" value="ECO:0007669"/>
    <property type="project" value="InterPro"/>
</dbReference>
<feature type="compositionally biased region" description="Low complexity" evidence="5">
    <location>
        <begin position="674"/>
        <end position="689"/>
    </location>
</feature>
<comment type="subcellular location">
    <subcellularLocation>
        <location evidence="1">Membrane</location>
        <topology evidence="1">Multi-pass membrane protein</topology>
    </subcellularLocation>
</comment>
<comment type="caution">
    <text evidence="7">The sequence shown here is derived from an EMBL/GenBank/DDBJ whole genome shotgun (WGS) entry which is preliminary data.</text>
</comment>
<keyword evidence="2 6" id="KW-0812">Transmembrane</keyword>
<feature type="transmembrane region" description="Helical" evidence="6">
    <location>
        <begin position="496"/>
        <end position="517"/>
    </location>
</feature>
<dbReference type="OrthoDB" id="433512at2759"/>
<feature type="region of interest" description="Disordered" evidence="5">
    <location>
        <begin position="613"/>
        <end position="633"/>
    </location>
</feature>
<dbReference type="STRING" id="1093900.A0A507AWZ6"/>
<evidence type="ECO:0000256" key="4">
    <source>
        <dbReference type="ARBA" id="ARBA00023136"/>
    </source>
</evidence>
<dbReference type="AlphaFoldDB" id="A0A507AWZ6"/>
<dbReference type="GO" id="GO:0016020">
    <property type="term" value="C:membrane"/>
    <property type="evidence" value="ECO:0007669"/>
    <property type="project" value="UniProtKB-SubCell"/>
</dbReference>
<dbReference type="InParanoid" id="A0A507AWZ6"/>
<dbReference type="EMBL" id="SKBQ01000073">
    <property type="protein sequence ID" value="TPX08800.1"/>
    <property type="molecule type" value="Genomic_DNA"/>
</dbReference>
<gene>
    <name evidence="7" type="ORF">E0L32_009740</name>
</gene>
<dbReference type="InterPro" id="IPR005828">
    <property type="entry name" value="MFS_sugar_transport-like"/>
</dbReference>
<keyword evidence="3 6" id="KW-1133">Transmembrane helix</keyword>
<protein>
    <recommendedName>
        <fullName evidence="9">Major facilitator superfamily (MFS) profile domain-containing protein</fullName>
    </recommendedName>
</protein>
<evidence type="ECO:0000256" key="3">
    <source>
        <dbReference type="ARBA" id="ARBA00022989"/>
    </source>
</evidence>
<feature type="transmembrane region" description="Helical" evidence="6">
    <location>
        <begin position="301"/>
        <end position="320"/>
    </location>
</feature>
<dbReference type="GeneID" id="41977187"/>
<name>A0A507AWZ6_9PEZI</name>
<evidence type="ECO:0000256" key="6">
    <source>
        <dbReference type="SAM" id="Phobius"/>
    </source>
</evidence>
<accession>A0A507AWZ6</accession>
<feature type="transmembrane region" description="Helical" evidence="6">
    <location>
        <begin position="524"/>
        <end position="542"/>
    </location>
</feature>
<feature type="transmembrane region" description="Helical" evidence="6">
    <location>
        <begin position="184"/>
        <end position="204"/>
    </location>
</feature>
<feature type="region of interest" description="Disordered" evidence="5">
    <location>
        <begin position="662"/>
        <end position="721"/>
    </location>
</feature>
<feature type="compositionally biased region" description="Basic and acidic residues" evidence="5">
    <location>
        <begin position="613"/>
        <end position="622"/>
    </location>
</feature>
<feature type="transmembrane region" description="Helical" evidence="6">
    <location>
        <begin position="464"/>
        <end position="484"/>
    </location>
</feature>
<proteinExistence type="predicted"/>
<feature type="transmembrane region" description="Helical" evidence="6">
    <location>
        <begin position="432"/>
        <end position="452"/>
    </location>
</feature>
<reference evidence="7 8" key="1">
    <citation type="submission" date="2019-06" db="EMBL/GenBank/DDBJ databases">
        <title>Draft genome sequence of the filamentous fungus Phialemoniopsis curvata isolated from diesel fuel.</title>
        <authorList>
            <person name="Varaljay V.A."/>
            <person name="Lyon W.J."/>
            <person name="Crouch A.L."/>
            <person name="Drake C.E."/>
            <person name="Hollomon J.M."/>
            <person name="Nadeau L.J."/>
            <person name="Nunn H.S."/>
            <person name="Stevenson B.S."/>
            <person name="Bojanowski C.L."/>
            <person name="Crookes-Goodson W.J."/>
        </authorList>
    </citation>
    <scope>NUCLEOTIDE SEQUENCE [LARGE SCALE GENOMIC DNA]</scope>
    <source>
        <strain evidence="7 8">D216</strain>
    </source>
</reference>
<evidence type="ECO:0000313" key="7">
    <source>
        <dbReference type="EMBL" id="TPX08800.1"/>
    </source>
</evidence>